<feature type="compositionally biased region" description="Gly residues" evidence="1">
    <location>
        <begin position="101"/>
        <end position="121"/>
    </location>
</feature>
<organism evidence="2 3">
    <name type="scientific">Pseudooceanicola sediminis</name>
    <dbReference type="NCBI Taxonomy" id="2211117"/>
    <lineage>
        <taxon>Bacteria</taxon>
        <taxon>Pseudomonadati</taxon>
        <taxon>Pseudomonadota</taxon>
        <taxon>Alphaproteobacteria</taxon>
        <taxon>Rhodobacterales</taxon>
        <taxon>Paracoccaceae</taxon>
        <taxon>Pseudooceanicola</taxon>
    </lineage>
</organism>
<gene>
    <name evidence="2" type="ORF">DL237_09305</name>
</gene>
<feature type="non-terminal residue" evidence="2">
    <location>
        <position position="169"/>
    </location>
</feature>
<dbReference type="EMBL" id="QWJJ01000007">
    <property type="protein sequence ID" value="RII38875.1"/>
    <property type="molecule type" value="Genomic_DNA"/>
</dbReference>
<dbReference type="Proteomes" id="UP000265848">
    <property type="component" value="Unassembled WGS sequence"/>
</dbReference>
<sequence>MGRFDEGAVTRQCARGEKPGIRHRCRYRARQGGQALGITRFARRYQGGIRAVTERYFFTLWLAPRPRGRGRRVVPRRISRQTIGRHRNRETRQGEHRRGKSAGGGPAGGRPAKGGPAGGGPARPTTPLQHARNTHAPDPQTLRPSDPQTLRPSDPQTLRPSDPQTLRPS</sequence>
<protein>
    <submittedName>
        <fullName evidence="2">Uncharacterized protein</fullName>
    </submittedName>
</protein>
<feature type="compositionally biased region" description="Basic residues" evidence="1">
    <location>
        <begin position="67"/>
        <end position="89"/>
    </location>
</feature>
<feature type="compositionally biased region" description="Polar residues" evidence="1">
    <location>
        <begin position="142"/>
        <end position="169"/>
    </location>
</feature>
<evidence type="ECO:0000313" key="2">
    <source>
        <dbReference type="EMBL" id="RII38875.1"/>
    </source>
</evidence>
<name>A0A399J0H9_9RHOB</name>
<keyword evidence="3" id="KW-1185">Reference proteome</keyword>
<comment type="caution">
    <text evidence="2">The sequence shown here is derived from an EMBL/GenBank/DDBJ whole genome shotgun (WGS) entry which is preliminary data.</text>
</comment>
<feature type="region of interest" description="Disordered" evidence="1">
    <location>
        <begin position="67"/>
        <end position="169"/>
    </location>
</feature>
<proteinExistence type="predicted"/>
<accession>A0A399J0H9</accession>
<evidence type="ECO:0000313" key="3">
    <source>
        <dbReference type="Proteomes" id="UP000265848"/>
    </source>
</evidence>
<reference evidence="2 3" key="1">
    <citation type="submission" date="2018-08" db="EMBL/GenBank/DDBJ databases">
        <title>Pseudooceanicola sediminis CY03 in the family Rhodobacteracea.</title>
        <authorList>
            <person name="Zhang Y.-J."/>
        </authorList>
    </citation>
    <scope>NUCLEOTIDE SEQUENCE [LARGE SCALE GENOMIC DNA]</scope>
    <source>
        <strain evidence="2 3">CY03</strain>
    </source>
</reference>
<evidence type="ECO:0000256" key="1">
    <source>
        <dbReference type="SAM" id="MobiDB-lite"/>
    </source>
</evidence>
<dbReference type="AlphaFoldDB" id="A0A399J0H9"/>